<evidence type="ECO:0000256" key="2">
    <source>
        <dbReference type="ARBA" id="ARBA00023125"/>
    </source>
</evidence>
<dbReference type="Pfam" id="PF01638">
    <property type="entry name" value="HxlR"/>
    <property type="match status" value="1"/>
</dbReference>
<dbReference type="EMBL" id="SOCP01000006">
    <property type="protein sequence ID" value="TDV50774.1"/>
    <property type="molecule type" value="Genomic_DNA"/>
</dbReference>
<keyword evidence="3" id="KW-0804">Transcription</keyword>
<keyword evidence="1" id="KW-0805">Transcription regulation</keyword>
<dbReference type="Proteomes" id="UP000294927">
    <property type="component" value="Unassembled WGS sequence"/>
</dbReference>
<dbReference type="RefSeq" id="WP_341771605.1">
    <property type="nucleotide sequence ID" value="NZ_SOCP01000006.1"/>
</dbReference>
<dbReference type="Gene3D" id="1.10.10.10">
    <property type="entry name" value="Winged helix-like DNA-binding domain superfamily/Winged helix DNA-binding domain"/>
    <property type="match status" value="1"/>
</dbReference>
<dbReference type="PANTHER" id="PTHR33204:SF39">
    <property type="entry name" value="TRANSCRIPTIONAL REGULATORY PROTEIN"/>
    <property type="match status" value="1"/>
</dbReference>
<dbReference type="GO" id="GO:0003677">
    <property type="term" value="F:DNA binding"/>
    <property type="evidence" value="ECO:0007669"/>
    <property type="project" value="UniProtKB-KW"/>
</dbReference>
<dbReference type="PROSITE" id="PS51118">
    <property type="entry name" value="HTH_HXLR"/>
    <property type="match status" value="1"/>
</dbReference>
<evidence type="ECO:0000256" key="3">
    <source>
        <dbReference type="ARBA" id="ARBA00023163"/>
    </source>
</evidence>
<evidence type="ECO:0000256" key="1">
    <source>
        <dbReference type="ARBA" id="ARBA00023015"/>
    </source>
</evidence>
<dbReference type="AlphaFoldDB" id="A0A4R7VMM2"/>
<proteinExistence type="predicted"/>
<protein>
    <submittedName>
        <fullName evidence="5">HxlR family transcriptional regulator</fullName>
    </submittedName>
</protein>
<keyword evidence="2" id="KW-0238">DNA-binding</keyword>
<dbReference type="PANTHER" id="PTHR33204">
    <property type="entry name" value="TRANSCRIPTIONAL REGULATOR, MARR FAMILY"/>
    <property type="match status" value="1"/>
</dbReference>
<dbReference type="InterPro" id="IPR036390">
    <property type="entry name" value="WH_DNA-bd_sf"/>
</dbReference>
<dbReference type="InterPro" id="IPR036388">
    <property type="entry name" value="WH-like_DNA-bd_sf"/>
</dbReference>
<name>A0A4R7VMM2_9PSEU</name>
<sequence length="127" mass="14357">MQVDDARQARMCYARQVLDRIADKWSLSVVHQLSTTPVMRFTELQRGIDGISQRMLTSTVRALERDGLVERTVHPVVPPRVDYRLTPLGTTLMSTVCSLMTWAVEHADDIDQARAAYDEKAARDQVG</sequence>
<evidence type="ECO:0000313" key="6">
    <source>
        <dbReference type="Proteomes" id="UP000294927"/>
    </source>
</evidence>
<reference evidence="5 6" key="1">
    <citation type="submission" date="2019-03" db="EMBL/GenBank/DDBJ databases">
        <title>Genomic Encyclopedia of Archaeal and Bacterial Type Strains, Phase II (KMG-II): from individual species to whole genera.</title>
        <authorList>
            <person name="Goeker M."/>
        </authorList>
    </citation>
    <scope>NUCLEOTIDE SEQUENCE [LARGE SCALE GENOMIC DNA]</scope>
    <source>
        <strain evidence="5 6">DSM 45499</strain>
    </source>
</reference>
<evidence type="ECO:0000313" key="5">
    <source>
        <dbReference type="EMBL" id="TDV50774.1"/>
    </source>
</evidence>
<comment type="caution">
    <text evidence="5">The sequence shown here is derived from an EMBL/GenBank/DDBJ whole genome shotgun (WGS) entry which is preliminary data.</text>
</comment>
<accession>A0A4R7VMM2</accession>
<evidence type="ECO:0000259" key="4">
    <source>
        <dbReference type="PROSITE" id="PS51118"/>
    </source>
</evidence>
<feature type="domain" description="HTH hxlR-type" evidence="4">
    <location>
        <begin position="12"/>
        <end position="111"/>
    </location>
</feature>
<dbReference type="InterPro" id="IPR002577">
    <property type="entry name" value="HTH_HxlR"/>
</dbReference>
<dbReference type="SUPFAM" id="SSF46785">
    <property type="entry name" value="Winged helix' DNA-binding domain"/>
    <property type="match status" value="1"/>
</dbReference>
<organism evidence="5 6">
    <name type="scientific">Actinophytocola oryzae</name>
    <dbReference type="NCBI Taxonomy" id="502181"/>
    <lineage>
        <taxon>Bacteria</taxon>
        <taxon>Bacillati</taxon>
        <taxon>Actinomycetota</taxon>
        <taxon>Actinomycetes</taxon>
        <taxon>Pseudonocardiales</taxon>
        <taxon>Pseudonocardiaceae</taxon>
    </lineage>
</organism>
<gene>
    <name evidence="5" type="ORF">CLV71_106116</name>
</gene>
<keyword evidence="6" id="KW-1185">Reference proteome</keyword>